<dbReference type="InterPro" id="IPR008969">
    <property type="entry name" value="CarboxyPept-like_regulatory"/>
</dbReference>
<dbReference type="AlphaFoldDB" id="A0A381Q699"/>
<dbReference type="EMBL" id="UINC01001225">
    <property type="protein sequence ID" value="SUZ74875.1"/>
    <property type="molecule type" value="Genomic_DNA"/>
</dbReference>
<dbReference type="Gene3D" id="2.60.40.1120">
    <property type="entry name" value="Carboxypeptidase-like, regulatory domain"/>
    <property type="match status" value="1"/>
</dbReference>
<feature type="non-terminal residue" evidence="1">
    <location>
        <position position="1"/>
    </location>
</feature>
<protein>
    <recommendedName>
        <fullName evidence="2">Carboxypeptidase regulatory-like domain-containing protein</fullName>
    </recommendedName>
</protein>
<reference evidence="1" key="1">
    <citation type="submission" date="2018-05" db="EMBL/GenBank/DDBJ databases">
        <authorList>
            <person name="Lanie J.A."/>
            <person name="Ng W.-L."/>
            <person name="Kazmierczak K.M."/>
            <person name="Andrzejewski T.M."/>
            <person name="Davidsen T.M."/>
            <person name="Wayne K.J."/>
            <person name="Tettelin H."/>
            <person name="Glass J.I."/>
            <person name="Rusch D."/>
            <person name="Podicherti R."/>
            <person name="Tsui H.-C.T."/>
            <person name="Winkler M.E."/>
        </authorList>
    </citation>
    <scope>NUCLEOTIDE SEQUENCE</scope>
</reference>
<sequence>VAQCAAQCFIAGSAAAQLDGVVTRAGGSPLEGVSIEAWSVDRRIAATLTNALGVFTFSEEMVTGTVLLRVTALGFDVTEVEVRDGVTSYEIELTEEPLAVEGLVVAMERATCEDGREDEEGRRLWQLARIRYDGLMDTLGVATYLAEADTIVPLSELGSLKLPSLNLSQRGSSSLLRFSWTRRIDREGYASAIRRIDTGRAYDSWVYPPLEADFAPHFVDDDFGERHRFVIADDSDGWVLEYCPKNTDKPSIKGTITLARDTTFAAVDWLFDTPEPIESAGGRALFKPILPGAVQLSHLLPAEAVTWRAVPAGDYLQSYQRYEDWKVAPGDSVPLLPLRRVTGGAGGVSR</sequence>
<proteinExistence type="predicted"/>
<gene>
    <name evidence="1" type="ORF">METZ01_LOCUS27729</name>
</gene>
<organism evidence="1">
    <name type="scientific">marine metagenome</name>
    <dbReference type="NCBI Taxonomy" id="408172"/>
    <lineage>
        <taxon>unclassified sequences</taxon>
        <taxon>metagenomes</taxon>
        <taxon>ecological metagenomes</taxon>
    </lineage>
</organism>
<evidence type="ECO:0008006" key="2">
    <source>
        <dbReference type="Google" id="ProtNLM"/>
    </source>
</evidence>
<name>A0A381Q699_9ZZZZ</name>
<accession>A0A381Q699</accession>
<dbReference type="SUPFAM" id="SSF49464">
    <property type="entry name" value="Carboxypeptidase regulatory domain-like"/>
    <property type="match status" value="1"/>
</dbReference>
<evidence type="ECO:0000313" key="1">
    <source>
        <dbReference type="EMBL" id="SUZ74875.1"/>
    </source>
</evidence>